<organism evidence="10 11">
    <name type="scientific">Trichogramma kaykai</name>
    <dbReference type="NCBI Taxonomy" id="54128"/>
    <lineage>
        <taxon>Eukaryota</taxon>
        <taxon>Metazoa</taxon>
        <taxon>Ecdysozoa</taxon>
        <taxon>Arthropoda</taxon>
        <taxon>Hexapoda</taxon>
        <taxon>Insecta</taxon>
        <taxon>Pterygota</taxon>
        <taxon>Neoptera</taxon>
        <taxon>Endopterygota</taxon>
        <taxon>Hymenoptera</taxon>
        <taxon>Apocrita</taxon>
        <taxon>Proctotrupomorpha</taxon>
        <taxon>Chalcidoidea</taxon>
        <taxon>Trichogrammatidae</taxon>
        <taxon>Trichogramma</taxon>
    </lineage>
</organism>
<protein>
    <recommendedName>
        <fullName evidence="6">Translation initiation factor eIF2B subunit beta</fullName>
    </recommendedName>
    <alternativeName>
        <fullName evidence="7">eIF2B GDP-GTP exchange factor subunit beta</fullName>
    </alternativeName>
</protein>
<dbReference type="InterPro" id="IPR051855">
    <property type="entry name" value="eIF2B_beta_subunit"/>
</dbReference>
<keyword evidence="4" id="KW-0396">Initiation factor</keyword>
<comment type="caution">
    <text evidence="10">The sequence shown here is derived from an EMBL/GenBank/DDBJ whole genome shotgun (WGS) entry which is preliminary data.</text>
</comment>
<comment type="subcellular location">
    <subcellularLocation>
        <location evidence="1">Cytoplasm</location>
        <location evidence="1">Cytosol</location>
    </subcellularLocation>
</comment>
<reference evidence="10 11" key="1">
    <citation type="journal article" date="2024" name="bioRxiv">
        <title>A reference genome for Trichogramma kaykai: A tiny desert-dwelling parasitoid wasp with competing sex-ratio distorters.</title>
        <authorList>
            <person name="Culotta J."/>
            <person name="Lindsey A.R."/>
        </authorList>
    </citation>
    <scope>NUCLEOTIDE SEQUENCE [LARGE SCALE GENOMIC DNA]</scope>
    <source>
        <strain evidence="10 11">KSX58</strain>
    </source>
</reference>
<dbReference type="PANTHER" id="PTHR45859">
    <property type="entry name" value="TRANSLATION INITIATION FACTOR EIF-2B SUBUNIT BETA"/>
    <property type="match status" value="1"/>
</dbReference>
<evidence type="ECO:0000256" key="4">
    <source>
        <dbReference type="ARBA" id="ARBA00022540"/>
    </source>
</evidence>
<accession>A0ABD2X9C7</accession>
<dbReference type="Proteomes" id="UP001627154">
    <property type="component" value="Unassembled WGS sequence"/>
</dbReference>
<evidence type="ECO:0000313" key="11">
    <source>
        <dbReference type="Proteomes" id="UP001627154"/>
    </source>
</evidence>
<keyword evidence="3" id="KW-0963">Cytoplasm</keyword>
<dbReference type="EMBL" id="JBJJXI010000043">
    <property type="protein sequence ID" value="KAL3401704.1"/>
    <property type="molecule type" value="Genomic_DNA"/>
</dbReference>
<evidence type="ECO:0000256" key="8">
    <source>
        <dbReference type="ARBA" id="ARBA00046432"/>
    </source>
</evidence>
<dbReference type="AlphaFoldDB" id="A0ABD2X9C7"/>
<evidence type="ECO:0000256" key="1">
    <source>
        <dbReference type="ARBA" id="ARBA00004514"/>
    </source>
</evidence>
<dbReference type="PANTHER" id="PTHR45859:SF1">
    <property type="entry name" value="TRANSLATION INITIATION FACTOR EIF-2B SUBUNIT BETA"/>
    <property type="match status" value="1"/>
</dbReference>
<dbReference type="InterPro" id="IPR000649">
    <property type="entry name" value="IF-2B-related"/>
</dbReference>
<dbReference type="SUPFAM" id="SSF100950">
    <property type="entry name" value="NagB/RpiA/CoA transferase-like"/>
    <property type="match status" value="1"/>
</dbReference>
<dbReference type="Gene3D" id="3.40.50.10470">
    <property type="entry name" value="Translation initiation factor eif-2b, domain 2"/>
    <property type="match status" value="1"/>
</dbReference>
<dbReference type="GO" id="GO:0005829">
    <property type="term" value="C:cytosol"/>
    <property type="evidence" value="ECO:0007669"/>
    <property type="project" value="UniProtKB-SubCell"/>
</dbReference>
<evidence type="ECO:0000256" key="9">
    <source>
        <dbReference type="RuleBase" id="RU003814"/>
    </source>
</evidence>
<evidence type="ECO:0000256" key="6">
    <source>
        <dbReference type="ARBA" id="ARBA00044122"/>
    </source>
</evidence>
<comment type="similarity">
    <text evidence="2 9">Belongs to the eIF-2B alpha/beta/delta subunits family.</text>
</comment>
<proteinExistence type="inferred from homology"/>
<name>A0ABD2X9C7_9HYME</name>
<evidence type="ECO:0000256" key="5">
    <source>
        <dbReference type="ARBA" id="ARBA00022917"/>
    </source>
</evidence>
<comment type="subunit">
    <text evidence="8">Component of the translation initiation factor 2B (eIF2B) complex which is a heterodecamer of two sets of five different subunits: alpha, beta, gamma, delta and epsilon. Subunits alpha, beta and delta comprise a regulatory subcomplex and subunits epsilon and gamma comprise a catalytic subcomplex. Within the complex, the hexameric regulatory complex resides at the center, with the two heterodimeric catalytic subcomplexes bound on opposite sides.</text>
</comment>
<dbReference type="InterPro" id="IPR037171">
    <property type="entry name" value="NagB/RpiA_transferase-like"/>
</dbReference>
<evidence type="ECO:0000256" key="3">
    <source>
        <dbReference type="ARBA" id="ARBA00022490"/>
    </source>
</evidence>
<keyword evidence="11" id="KW-1185">Reference proteome</keyword>
<keyword evidence="5" id="KW-0648">Protein biosynthesis</keyword>
<sequence>MATSDSQLNSSSPTNDENDFKINKSVAHFAKELSNASSHKSASEVVFRTVASLKDVIMNDQWTTAKELIDLIHMNGDHLMEADPSETCTSNMIKRILHIIREEYIEDLESKTVEKDTSNSLKKTMTSERRTKDIDYSKIVPTLKTSIIDHINEFVTELETCKENIIQQAKQHLHANEIIMTLGYSKLVEDFLKKAAETRTFEVIVAAGVPLLEGHDMASNLSKANIQTTLISDAAIFAMMSRVNKVIIGTNAVMASGGLRAYTGSHTLALAANYYSIPVIVLVPLYKLCPMEKDAFEANNYFHKVMAPTQGIVNPDDASLADRCTIINPVFDYVPPELVTLFISDRGGNAPSYFYRYISELYHPADHNLNL</sequence>
<evidence type="ECO:0000256" key="7">
    <source>
        <dbReference type="ARBA" id="ARBA00044228"/>
    </source>
</evidence>
<evidence type="ECO:0000256" key="2">
    <source>
        <dbReference type="ARBA" id="ARBA00007251"/>
    </source>
</evidence>
<dbReference type="GO" id="GO:0003743">
    <property type="term" value="F:translation initiation factor activity"/>
    <property type="evidence" value="ECO:0007669"/>
    <property type="project" value="UniProtKB-KW"/>
</dbReference>
<dbReference type="Pfam" id="PF01008">
    <property type="entry name" value="IF-2B"/>
    <property type="match status" value="1"/>
</dbReference>
<dbReference type="InterPro" id="IPR042529">
    <property type="entry name" value="IF_2B-like_C"/>
</dbReference>
<evidence type="ECO:0000313" key="10">
    <source>
        <dbReference type="EMBL" id="KAL3401704.1"/>
    </source>
</evidence>
<gene>
    <name evidence="10" type="ORF">TKK_005069</name>
</gene>